<organism evidence="4 5">
    <name type="scientific">Magnaporthiopsis poae (strain ATCC 64411 / 73-15)</name>
    <name type="common">Kentucky bluegrass fungus</name>
    <name type="synonym">Magnaporthe poae</name>
    <dbReference type="NCBI Taxonomy" id="644358"/>
    <lineage>
        <taxon>Eukaryota</taxon>
        <taxon>Fungi</taxon>
        <taxon>Dikarya</taxon>
        <taxon>Ascomycota</taxon>
        <taxon>Pezizomycotina</taxon>
        <taxon>Sordariomycetes</taxon>
        <taxon>Sordariomycetidae</taxon>
        <taxon>Magnaporthales</taxon>
        <taxon>Magnaporthaceae</taxon>
        <taxon>Magnaporthiopsis</taxon>
    </lineage>
</organism>
<feature type="region of interest" description="Disordered" evidence="1">
    <location>
        <begin position="174"/>
        <end position="258"/>
    </location>
</feature>
<keyword evidence="5" id="KW-1185">Reference proteome</keyword>
<dbReference type="EMBL" id="GL876968">
    <property type="protein sequence ID" value="KLU84818.1"/>
    <property type="molecule type" value="Genomic_DNA"/>
</dbReference>
<feature type="compositionally biased region" description="Basic and acidic residues" evidence="1">
    <location>
        <begin position="175"/>
        <end position="215"/>
    </location>
</feature>
<reference evidence="4" key="4">
    <citation type="journal article" date="2015" name="G3 (Bethesda)">
        <title>Genome sequences of three phytopathogenic species of the Magnaporthaceae family of fungi.</title>
        <authorList>
            <person name="Okagaki L.H."/>
            <person name="Nunes C.C."/>
            <person name="Sailsbery J."/>
            <person name="Clay B."/>
            <person name="Brown D."/>
            <person name="John T."/>
            <person name="Oh Y."/>
            <person name="Young N."/>
            <person name="Fitzgerald M."/>
            <person name="Haas B.J."/>
            <person name="Zeng Q."/>
            <person name="Young S."/>
            <person name="Adiconis X."/>
            <person name="Fan L."/>
            <person name="Levin J.Z."/>
            <person name="Mitchell T.K."/>
            <person name="Okubara P.A."/>
            <person name="Farman M.L."/>
            <person name="Kohn L.M."/>
            <person name="Birren B."/>
            <person name="Ma L.-J."/>
            <person name="Dean R.A."/>
        </authorList>
    </citation>
    <scope>NUCLEOTIDE SEQUENCE</scope>
    <source>
        <strain evidence="4">ATCC 64411 / 73-15</strain>
    </source>
</reference>
<reference evidence="4" key="5">
    <citation type="submission" date="2015-06" db="UniProtKB">
        <authorList>
            <consortium name="EnsemblFungi"/>
        </authorList>
    </citation>
    <scope>IDENTIFICATION</scope>
    <source>
        <strain evidence="4">ATCC 64411</strain>
    </source>
</reference>
<dbReference type="OrthoDB" id="10601387at2759"/>
<dbReference type="AlphaFoldDB" id="A0A0C4DV54"/>
<dbReference type="EMBL" id="ADBL01000910">
    <property type="status" value="NOT_ANNOTATED_CDS"/>
    <property type="molecule type" value="Genomic_DNA"/>
</dbReference>
<name>A0A0C4DV54_MAGP6</name>
<protein>
    <submittedName>
        <fullName evidence="3 4">Uncharacterized protein</fullName>
    </submittedName>
</protein>
<evidence type="ECO:0000256" key="1">
    <source>
        <dbReference type="SAM" id="MobiDB-lite"/>
    </source>
</evidence>
<accession>A0A0C4DV54</accession>
<sequence length="258" mass="28289">MPSLKQTVIFLPLAALAVARPITVHVSPTSPTSPTSPIFPDTQDAADAESIATILQRGILLHDTKREENHRNHASYTQNLLTRGAALVQRHSLAPRAEGDKQKGGGLRVITQLGGQPADAVSPPNSPEAGEGQNKYTLAVSPLSPAENIKANPFDPKTDSKKYWEYASKQAKAMKQKEEAERMSKLEAAGKRPDPARKEQLEAQKKKQLETERVRPKLNLMDQAWRKRIDQANGQEKQGAAIKSPQVDANKKEKATKS</sequence>
<reference evidence="5" key="2">
    <citation type="submission" date="2010-05" db="EMBL/GenBank/DDBJ databases">
        <title>The genome sequence of Magnaporthe poae strain ATCC 64411.</title>
        <authorList>
            <person name="Ma L.-J."/>
            <person name="Dead R."/>
            <person name="Young S."/>
            <person name="Zeng Q."/>
            <person name="Koehrsen M."/>
            <person name="Alvarado L."/>
            <person name="Berlin A."/>
            <person name="Chapman S.B."/>
            <person name="Chen Z."/>
            <person name="Freedman E."/>
            <person name="Gellesch M."/>
            <person name="Goldberg J."/>
            <person name="Griggs A."/>
            <person name="Gujja S."/>
            <person name="Heilman E.R."/>
            <person name="Heiman D."/>
            <person name="Hepburn T."/>
            <person name="Howarth C."/>
            <person name="Jen D."/>
            <person name="Larson L."/>
            <person name="Mehta T."/>
            <person name="Neiman D."/>
            <person name="Pearson M."/>
            <person name="Roberts A."/>
            <person name="Saif S."/>
            <person name="Shea T."/>
            <person name="Shenoy N."/>
            <person name="Sisk P."/>
            <person name="Stolte C."/>
            <person name="Sykes S."/>
            <person name="Walk T."/>
            <person name="White J."/>
            <person name="Yandava C."/>
            <person name="Haas B."/>
            <person name="Nusbaum C."/>
            <person name="Birren B."/>
        </authorList>
    </citation>
    <scope>NUCLEOTIDE SEQUENCE [LARGE SCALE GENOMIC DNA]</scope>
    <source>
        <strain evidence="5">ATCC 64411 / 73-15</strain>
    </source>
</reference>
<dbReference type="VEuPathDB" id="FungiDB:MAPG_03854"/>
<dbReference type="Proteomes" id="UP000011715">
    <property type="component" value="Unassembled WGS sequence"/>
</dbReference>
<feature type="chain" id="PRO_5009385372" evidence="2">
    <location>
        <begin position="20"/>
        <end position="258"/>
    </location>
</feature>
<keyword evidence="2" id="KW-0732">Signal</keyword>
<dbReference type="eggNOG" id="ENOG502RN0H">
    <property type="taxonomic scope" value="Eukaryota"/>
</dbReference>
<evidence type="ECO:0000313" key="3">
    <source>
        <dbReference type="EMBL" id="KLU84818.1"/>
    </source>
</evidence>
<reference evidence="3" key="1">
    <citation type="submission" date="2010-05" db="EMBL/GenBank/DDBJ databases">
        <title>The Genome Sequence of Magnaporthe poae strain ATCC 64411.</title>
        <authorList>
            <consortium name="The Broad Institute Genome Sequencing Platform"/>
            <consortium name="Broad Institute Genome Sequencing Center for Infectious Disease"/>
            <person name="Ma L.-J."/>
            <person name="Dead R."/>
            <person name="Young S."/>
            <person name="Zeng Q."/>
            <person name="Koehrsen M."/>
            <person name="Alvarado L."/>
            <person name="Berlin A."/>
            <person name="Chapman S.B."/>
            <person name="Chen Z."/>
            <person name="Freedman E."/>
            <person name="Gellesch M."/>
            <person name="Goldberg J."/>
            <person name="Griggs A."/>
            <person name="Gujja S."/>
            <person name="Heilman E.R."/>
            <person name="Heiman D."/>
            <person name="Hepburn T."/>
            <person name="Howarth C."/>
            <person name="Jen D."/>
            <person name="Larson L."/>
            <person name="Mehta T."/>
            <person name="Neiman D."/>
            <person name="Pearson M."/>
            <person name="Roberts A."/>
            <person name="Saif S."/>
            <person name="Shea T."/>
            <person name="Shenoy N."/>
            <person name="Sisk P."/>
            <person name="Stolte C."/>
            <person name="Sykes S."/>
            <person name="Walk T."/>
            <person name="White J."/>
            <person name="Yandava C."/>
            <person name="Haas B."/>
            <person name="Nusbaum C."/>
            <person name="Birren B."/>
        </authorList>
    </citation>
    <scope>NUCLEOTIDE SEQUENCE</scope>
    <source>
        <strain evidence="3">ATCC 64411</strain>
    </source>
</reference>
<evidence type="ECO:0000256" key="2">
    <source>
        <dbReference type="SAM" id="SignalP"/>
    </source>
</evidence>
<reference evidence="3" key="3">
    <citation type="submission" date="2011-03" db="EMBL/GenBank/DDBJ databases">
        <title>Annotation of Magnaporthe poae ATCC 64411.</title>
        <authorList>
            <person name="Ma L.-J."/>
            <person name="Dead R."/>
            <person name="Young S.K."/>
            <person name="Zeng Q."/>
            <person name="Gargeya S."/>
            <person name="Fitzgerald M."/>
            <person name="Haas B."/>
            <person name="Abouelleil A."/>
            <person name="Alvarado L."/>
            <person name="Arachchi H.M."/>
            <person name="Berlin A."/>
            <person name="Brown A."/>
            <person name="Chapman S.B."/>
            <person name="Chen Z."/>
            <person name="Dunbar C."/>
            <person name="Freedman E."/>
            <person name="Gearin G."/>
            <person name="Gellesch M."/>
            <person name="Goldberg J."/>
            <person name="Griggs A."/>
            <person name="Gujja S."/>
            <person name="Heiman D."/>
            <person name="Howarth C."/>
            <person name="Larson L."/>
            <person name="Lui A."/>
            <person name="MacDonald P.J.P."/>
            <person name="Mehta T."/>
            <person name="Montmayeur A."/>
            <person name="Murphy C."/>
            <person name="Neiman D."/>
            <person name="Pearson M."/>
            <person name="Priest M."/>
            <person name="Roberts A."/>
            <person name="Saif S."/>
            <person name="Shea T."/>
            <person name="Shenoy N."/>
            <person name="Sisk P."/>
            <person name="Stolte C."/>
            <person name="Sykes S."/>
            <person name="Yandava C."/>
            <person name="Wortman J."/>
            <person name="Nusbaum C."/>
            <person name="Birren B."/>
        </authorList>
    </citation>
    <scope>NUCLEOTIDE SEQUENCE</scope>
    <source>
        <strain evidence="3">ATCC 64411</strain>
    </source>
</reference>
<dbReference type="EnsemblFungi" id="MAPG_03854T0">
    <property type="protein sequence ID" value="MAPG_03854T0"/>
    <property type="gene ID" value="MAPG_03854"/>
</dbReference>
<feature type="signal peptide" evidence="2">
    <location>
        <begin position="1"/>
        <end position="19"/>
    </location>
</feature>
<evidence type="ECO:0000313" key="4">
    <source>
        <dbReference type="EnsemblFungi" id="MAPG_03854T0"/>
    </source>
</evidence>
<gene>
    <name evidence="3" type="ORF">MAPG_03854</name>
</gene>
<feature type="compositionally biased region" description="Basic and acidic residues" evidence="1">
    <location>
        <begin position="249"/>
        <end position="258"/>
    </location>
</feature>
<proteinExistence type="predicted"/>
<evidence type="ECO:0000313" key="5">
    <source>
        <dbReference type="Proteomes" id="UP000011715"/>
    </source>
</evidence>